<evidence type="ECO:0000256" key="2">
    <source>
        <dbReference type="ARBA" id="ARBA00022490"/>
    </source>
</evidence>
<accession>A0AA84ZWV0</accession>
<dbReference type="Pfam" id="PF02174">
    <property type="entry name" value="IRS"/>
    <property type="match status" value="1"/>
</dbReference>
<dbReference type="Gene3D" id="1.20.120.230">
    <property type="entry name" value="Alpha-catenin/vinculin-like"/>
    <property type="match status" value="4"/>
</dbReference>
<dbReference type="Gene3D" id="2.30.29.30">
    <property type="entry name" value="Pleckstrin-homology domain (PH domain)/Phosphotyrosine-binding domain (PTB)"/>
    <property type="match status" value="1"/>
</dbReference>
<evidence type="ECO:0000313" key="7">
    <source>
        <dbReference type="Proteomes" id="UP000050790"/>
    </source>
</evidence>
<feature type="compositionally biased region" description="Polar residues" evidence="4">
    <location>
        <begin position="2970"/>
        <end position="2983"/>
    </location>
</feature>
<dbReference type="InterPro" id="IPR049108">
    <property type="entry name" value="Talin_R4"/>
</dbReference>
<dbReference type="Gene3D" id="1.20.1420.10">
    <property type="entry name" value="Talin, central domain"/>
    <property type="match status" value="4"/>
</dbReference>
<dbReference type="InterPro" id="IPR011993">
    <property type="entry name" value="PH-like_dom_sf"/>
</dbReference>
<feature type="domain" description="I/LWEQ" evidence="6">
    <location>
        <begin position="2978"/>
        <end position="3257"/>
    </location>
</feature>
<dbReference type="Pfam" id="PF21865">
    <property type="entry name" value="TLN1-like_RS"/>
    <property type="match status" value="1"/>
</dbReference>
<dbReference type="PROSITE" id="PS00661">
    <property type="entry name" value="FERM_2"/>
    <property type="match status" value="1"/>
</dbReference>
<evidence type="ECO:0000256" key="1">
    <source>
        <dbReference type="ARBA" id="ARBA00004245"/>
    </source>
</evidence>
<evidence type="ECO:0000256" key="3">
    <source>
        <dbReference type="ARBA" id="ARBA00023212"/>
    </source>
</evidence>
<name>A0AA84ZWV0_9TREM</name>
<dbReference type="GO" id="GO:0005925">
    <property type="term" value="C:focal adhesion"/>
    <property type="evidence" value="ECO:0007669"/>
    <property type="project" value="InterPro"/>
</dbReference>
<dbReference type="SUPFAM" id="SSF109885">
    <property type="entry name" value="I/LWEQ domain"/>
    <property type="match status" value="2"/>
</dbReference>
<dbReference type="GO" id="GO:0098609">
    <property type="term" value="P:cell-cell adhesion"/>
    <property type="evidence" value="ECO:0007669"/>
    <property type="project" value="TreeGrafter"/>
</dbReference>
<keyword evidence="2" id="KW-0963">Cytoplasm</keyword>
<dbReference type="InterPro" id="IPR032425">
    <property type="entry name" value="FERM_f0"/>
</dbReference>
<protein>
    <recommendedName>
        <fullName evidence="9">FERM domain-containing protein</fullName>
    </recommendedName>
</protein>
<dbReference type="GO" id="GO:0005737">
    <property type="term" value="C:cytoplasm"/>
    <property type="evidence" value="ECO:0007669"/>
    <property type="project" value="TreeGrafter"/>
</dbReference>
<dbReference type="SUPFAM" id="SSF109880">
    <property type="entry name" value="A middle domain of Talin 1"/>
    <property type="match status" value="1"/>
</dbReference>
<dbReference type="InterPro" id="IPR054060">
    <property type="entry name" value="TLN1-like_RS"/>
</dbReference>
<dbReference type="Pfam" id="PF09141">
    <property type="entry name" value="Talin_middle"/>
    <property type="match status" value="1"/>
</dbReference>
<dbReference type="Gene3D" id="1.20.1410.10">
    <property type="entry name" value="I/LWEQ domain"/>
    <property type="match status" value="1"/>
</dbReference>
<dbReference type="InterPro" id="IPR035963">
    <property type="entry name" value="FERM_2"/>
</dbReference>
<organism evidence="7 8">
    <name type="scientific">Schistosoma margrebowiei</name>
    <dbReference type="NCBI Taxonomy" id="48269"/>
    <lineage>
        <taxon>Eukaryota</taxon>
        <taxon>Metazoa</taxon>
        <taxon>Spiralia</taxon>
        <taxon>Lophotrochozoa</taxon>
        <taxon>Platyhelminthes</taxon>
        <taxon>Trematoda</taxon>
        <taxon>Digenea</taxon>
        <taxon>Strigeidida</taxon>
        <taxon>Schistosomatoidea</taxon>
        <taxon>Schistosomatidae</taxon>
        <taxon>Schistosoma</taxon>
    </lineage>
</organism>
<dbReference type="GO" id="GO:0005178">
    <property type="term" value="F:integrin binding"/>
    <property type="evidence" value="ECO:0007669"/>
    <property type="project" value="TreeGrafter"/>
</dbReference>
<dbReference type="GO" id="GO:0005886">
    <property type="term" value="C:plasma membrane"/>
    <property type="evidence" value="ECO:0007669"/>
    <property type="project" value="TreeGrafter"/>
</dbReference>
<feature type="region of interest" description="Disordered" evidence="4">
    <location>
        <begin position="2970"/>
        <end position="2989"/>
    </location>
</feature>
<evidence type="ECO:0000256" key="4">
    <source>
        <dbReference type="SAM" id="MobiDB-lite"/>
    </source>
</evidence>
<dbReference type="WBParaSite" id="SMRG1_52270.2">
    <property type="protein sequence ID" value="SMRG1_52270.2"/>
    <property type="gene ID" value="SMRG1_52270"/>
</dbReference>
<dbReference type="InterPro" id="IPR015224">
    <property type="entry name" value="Talin_cent"/>
</dbReference>
<evidence type="ECO:0000259" key="6">
    <source>
        <dbReference type="PROSITE" id="PS50945"/>
    </source>
</evidence>
<feature type="region of interest" description="Disordered" evidence="4">
    <location>
        <begin position="1661"/>
        <end position="1683"/>
    </location>
</feature>
<dbReference type="Gene3D" id="3.10.20.90">
    <property type="entry name" value="Phosphatidylinositol 3-kinase Catalytic Subunit, Chain A, domain 1"/>
    <property type="match status" value="2"/>
</dbReference>
<dbReference type="SMART" id="SM00295">
    <property type="entry name" value="B41"/>
    <property type="match status" value="1"/>
</dbReference>
<dbReference type="PROSITE" id="PS50945">
    <property type="entry name" value="I_LWEQ"/>
    <property type="match status" value="1"/>
</dbReference>
<dbReference type="Gene3D" id="1.20.80.10">
    <property type="match status" value="1"/>
</dbReference>
<feature type="domain" description="FERM" evidence="5">
    <location>
        <begin position="88"/>
        <end position="406"/>
    </location>
</feature>
<dbReference type="InterPro" id="IPR002558">
    <property type="entry name" value="ILWEQ_dom"/>
</dbReference>
<dbReference type="GO" id="GO:0030036">
    <property type="term" value="P:actin cytoskeleton organization"/>
    <property type="evidence" value="ECO:0007669"/>
    <property type="project" value="TreeGrafter"/>
</dbReference>
<dbReference type="InterPro" id="IPR019747">
    <property type="entry name" value="FERM_CS"/>
</dbReference>
<dbReference type="SUPFAM" id="SSF47031">
    <property type="entry name" value="Second domain of FERM"/>
    <property type="match status" value="1"/>
</dbReference>
<keyword evidence="3" id="KW-0206">Cytoskeleton</keyword>
<dbReference type="Pfam" id="PF01608">
    <property type="entry name" value="I_LWEQ"/>
    <property type="match status" value="1"/>
</dbReference>
<dbReference type="InterPro" id="IPR019748">
    <property type="entry name" value="FERM_central"/>
</dbReference>
<dbReference type="InterPro" id="IPR019749">
    <property type="entry name" value="Band_41_domain"/>
</dbReference>
<dbReference type="GO" id="GO:0005856">
    <property type="term" value="C:cytoskeleton"/>
    <property type="evidence" value="ECO:0007669"/>
    <property type="project" value="UniProtKB-SubCell"/>
</dbReference>
<evidence type="ECO:0000259" key="5">
    <source>
        <dbReference type="PROSITE" id="PS50057"/>
    </source>
</evidence>
<dbReference type="InterPro" id="IPR002404">
    <property type="entry name" value="IRS_PTB"/>
</dbReference>
<comment type="subcellular location">
    <subcellularLocation>
        <location evidence="1">Cytoplasm</location>
        <location evidence="1">Cytoskeleton</location>
    </subcellularLocation>
</comment>
<dbReference type="Proteomes" id="UP000050790">
    <property type="component" value="Unassembled WGS sequence"/>
</dbReference>
<evidence type="ECO:0008006" key="9">
    <source>
        <dbReference type="Google" id="ProtNLM"/>
    </source>
</evidence>
<evidence type="ECO:0000313" key="8">
    <source>
        <dbReference type="WBParaSite" id="SMRG1_52270.2"/>
    </source>
</evidence>
<dbReference type="FunFam" id="2.30.29.30:FF:000028">
    <property type="entry name" value="Talin 2"/>
    <property type="match status" value="1"/>
</dbReference>
<dbReference type="CDD" id="cd14473">
    <property type="entry name" value="FERM_B-lobe"/>
    <property type="match status" value="1"/>
</dbReference>
<dbReference type="SMART" id="SM00307">
    <property type="entry name" value="ILWEQ"/>
    <property type="match status" value="1"/>
</dbReference>
<dbReference type="Pfam" id="PF16511">
    <property type="entry name" value="FERM_f0"/>
    <property type="match status" value="1"/>
</dbReference>
<dbReference type="PANTHER" id="PTHR19981">
    <property type="entry name" value="TALIN"/>
    <property type="match status" value="1"/>
</dbReference>
<reference evidence="8" key="1">
    <citation type="submission" date="2023-11" db="UniProtKB">
        <authorList>
            <consortium name="WormBaseParasite"/>
        </authorList>
    </citation>
    <scope>IDENTIFICATION</scope>
</reference>
<dbReference type="CDD" id="cd17089">
    <property type="entry name" value="FERM_F0_TLN"/>
    <property type="match status" value="1"/>
</dbReference>
<dbReference type="InterPro" id="IPR036476">
    <property type="entry name" value="Talin_cent_sf"/>
</dbReference>
<sequence>MLAVNLLIRFPNSGNCYSLKFTKDITVYDLCHEVQSKIREAACLNPSEYGIFVPDPDPKHSFWLDNSRMLSYYHFCDNFEVQYRSKLRLLVIQTMDETRKTLQVDDSKTVSELMFTICAKIGITNYEEYSLIRPSDDDEKMRTLTLRKSRGSIRNLEKLEKMKQKLHTDDEFNWLAPGKTLRQHGVDESEILLLRRKYFYSDQNIDTRDPVQLNLLYVQLKEAILNGTHPISQDQAINLAALQCQVEYGPMVPEKIKRNPIDLKDRLPKEYIKSKGIEKRILEQYQKLGNYDEKEAKLRYVQLCRSLPTYGITFFLIKEKLKGRNKLVPRLFGVSKESVMRVDEKTKEIIETWSLTRIRRWAATANLFTLDFGQYSPDGNYIMQTTEGEQIAQLISGYVDIILRRQRSRDSGQTEGDEENTIIEENIAPSKANVIANMSATLPRGHRAQEANLSHSGLLRTASQREDFNEGHLAIESHTISRHNLSGNNNIGSGLIVNSNGDVTPSGKRGFQMIDLGQPKRALLSRIDYGVRTIQGACEDIDKPIYEDEEALYGDDINTKRWRSETLQQARAGVLSHLGAMTMATGRLISGIEISNNRGRNGDMNNHAEIDYASMDASMTSIGMNVKGLMHCVRLYDQLDTVNNNNGSVVDKTSLKQAAQALSDAFLDLMRTTFSSVSMDNSSDKASTLTRSTSSLFDSKSSTDRAALLEAASRVGDASRQLLQLISPPTIPEFCASTNENDTVYKENNHVNCASIVDWEARDRLLTLTKSVANAMTGLVKKAKTGALVLDEEVNQYLVENKSNPNDIEVQILRNAQSNLVQSATRAGKTASQLVTCAKVVACTMEQPESQQQLMHTIKEVALAADSVPLPARALLDSSSSGAAATFLTNDHEMFNVHCKLVNDLEEGVYSVHNELDNLLDCLIGTSIQAHQDPVIMNLLSVSHQLPGSVGDGLLLVRKANALASAVECLVADLRSEAMKQDSTLGIPSNEIAKRADILEKEIYHLLSVAQECTDGNAQSLEHQQSVIIAAENLVNTAHATAAPIIRSRLTKGLEFATRLTADNVGPLATVGGEVVRICQNDTYQLASDLEQLQKRVMPQVNLSCNIARVQPYDVKNQANLLAASQNLMKCLEDLLRSADAVAPTIQDSGVQSALTDVTRNTQACLTDLRLCFANSESVLGNEPPELSENLYHLMNGKKTSQSNGLSESDYHIGDVEASELAKISTAIEQLRTELFDPSYHLLPNETLDSICVSLWSAITDYNQVFTLPDDNNYMNSNNQLEQIWHKFPPLIERIKHTCYNCEGNMKKMMQSRLNIVQELLYHLGPVLRGIRSLARYFHNAAQSTTVDSNLARVINVSHGVASKRQSSISVCSTVIEQNNTNSSLTNSEQQTQITANVMHQNLMSIAETCLVACGQLITWALRHNSQTTIPDDELQDAGVTADQLNTSINAVLGYIPGEVTVRRLFALLQDASRIVEMSANETSELTNSQKSDSNQLSSYELSPPAILMRSSNLPLVDIYEQMSETAKQLARTCLSVSYEVSGKMKPSQIESSFGSQSNLILLACIADRLTGAVADVVRAAGYRSAQLRSIGHLLNNFNQAAEPVAYGLQYAMRTLESSQNDSGIPSANLTLAKSLLKLRDWALELDQKAVTFKEQAFSSRMDDGVQQNDGDDDDNSQLTISNYNNNENEANLTETSMHMRNQCDVLLHRLDSLIHPNVYNEDKRNSLETADRNSTFCPILLPINDLNYPQCCDAVCDIDKEFNTHLNEIPSSITDNKAGLFIQSVKGLAQVTNHLVQITYQAAYLIAAAHPASRPGHVTRFRSSDQLNTIHDHVAAIRKSVSEICQSQNEASSKGLPSLEILATANHLAQRATQLCQTTRPYLSEIKNLSEKRRLADSLEHVARSAASVFNIIKTSRSTNPTSGTTDIIQKLCSASSVLEVAVDQYIDLLLRDAAGSPAHLAEETYELQVPVLKCGQTVAKCIANLIDSSRQIIDNHCQNIQTKLNDNNNANNDRTGLSNFEDGRHNLHESCLNLLSTLRQNVPGLSTCDQIQKTIKNLLSDLNHAIVSVSNVNQSKRTNSYSSNAQNLENSLALIRTSIEQIEHLSKETIENCQLGNWEIMAHNLYSISTYLPNFVKESIRTCGSLMRLSDQTNLNSLTRTVLEAMQQLIDCVSITLKGRSQSLPVSNCHNSLINYNNQLQQACVELSKQIDTIAMEQGGLNWHIASITSACSKTFPTENWNISFKLDDTVPLSNGSQKNDSNENAVSLPANFVQLHARLGHQSRELSDLMVRVTEVYAANQGENCAEIISSFVQQFLQMTETVQQMSSVLKMHPQIDTGPTLAQKLCHATQAIGAASSEFLRAPLHTDRVNNLNSRLNDLKAVLQSCTRGADACTTAITNLNRLVADLDTAALFARAGTLQESFKTPISPTDKGSVTFKQRAFQTAQEAVMQAEKGIVEDMQTLIKTTSTDQDALAVSAQNCFIRATELTESAKNAASCTASLLSSNPDLSIEGQVQLLTSTRDVISGLVRLLNHGKSISAVCYAIEFWNDQTDDTLNSLMKTKQKALNDTAVQVIETISSLSNALRSISDMFIVAKSPTVKDENPPISPIPPAVPLKKVSLKLSAQKFTSLDKKTDHAKSNVHTSLESIITILSNLNERLNKWDVKDGLLHTPDFDDDMEFERETALGQVINPSYLVCAARAITQAATNANNATGSGKTSEIGLAGDMIRRAAEELVRRLHSVLQTSLSSVSVSKDNASWRKSTNPSNTQEVLSNGVVRELGSGNTLDDCSESICYPALEKICQRAIHGSASTMSELKQLVEHMNKALDSGPGSPDSVQVTLAMRRLRETVFEIVDCSMSLPGANEDDIADFKPSVSTKPIPILIDNKITSSYENPFDRKSIYGSSIDIEKSIAEANATAVDIDHSTLSSSSSTSGVQNALQDLAGEIERSVERIGLLHSKHSFKNSLNSQKSSHSQLDQSKDTMTSTSKCTTITVVSTTNNQISNNDSRTTINNSNEDIDLESSDGMDALIIACRNLVHATLSLMYWAAAAQRELVQQGRLKPIDIPQTPDLESESQWAQGLISAARYVAVGANHLVESAQAFVTMHVSGSSQLIDAGDITLKPESLISAAQTTAGYTAQLVIACIAKADPNSQSCLGLRNAGGSVKHAADRLVRIVQMIASKSKPAITTTTTPVNVDKEQSETSLDYSNGRVVSSMRQVIETKSSIAAKQRELDRLHAQLKHIHQDQYRSHVQ</sequence>
<dbReference type="InterPro" id="IPR035964">
    <property type="entry name" value="I/LWEQ_dom_sf"/>
</dbReference>
<dbReference type="GO" id="GO:0001726">
    <property type="term" value="C:ruffle"/>
    <property type="evidence" value="ECO:0007669"/>
    <property type="project" value="InterPro"/>
</dbReference>
<proteinExistence type="predicted"/>
<dbReference type="PANTHER" id="PTHR19981:SF1">
    <property type="entry name" value="RHEA, ISOFORM B"/>
    <property type="match status" value="1"/>
</dbReference>
<dbReference type="CDD" id="cd10569">
    <property type="entry name" value="FERM_C_Talin"/>
    <property type="match status" value="1"/>
</dbReference>
<dbReference type="GO" id="GO:0003779">
    <property type="term" value="F:actin binding"/>
    <property type="evidence" value="ECO:0007669"/>
    <property type="project" value="InterPro"/>
</dbReference>
<dbReference type="InterPro" id="IPR000299">
    <property type="entry name" value="FERM_domain"/>
</dbReference>
<dbReference type="GO" id="GO:0005200">
    <property type="term" value="F:structural constituent of cytoskeleton"/>
    <property type="evidence" value="ECO:0007669"/>
    <property type="project" value="InterPro"/>
</dbReference>
<dbReference type="SMART" id="SM01244">
    <property type="entry name" value="IRS"/>
    <property type="match status" value="1"/>
</dbReference>
<dbReference type="SUPFAM" id="SSF50729">
    <property type="entry name" value="PH domain-like"/>
    <property type="match status" value="1"/>
</dbReference>
<dbReference type="InterPro" id="IPR014352">
    <property type="entry name" value="FERM/acyl-CoA-bd_prot_sf"/>
</dbReference>
<dbReference type="Pfam" id="PF21692">
    <property type="entry name" value="Talin_R4"/>
    <property type="match status" value="1"/>
</dbReference>
<dbReference type="FunFam" id="1.20.80.10:FF:000007">
    <property type="entry name" value="Talin 2"/>
    <property type="match status" value="1"/>
</dbReference>
<dbReference type="PROSITE" id="PS50057">
    <property type="entry name" value="FERM_3"/>
    <property type="match status" value="1"/>
</dbReference>
<dbReference type="CDD" id="cd17090">
    <property type="entry name" value="FERM_F1_TLN"/>
    <property type="match status" value="1"/>
</dbReference>